<protein>
    <recommendedName>
        <fullName evidence="1">Spore protein YkvP/CgeB glycosyl transferase-like domain-containing protein</fullName>
    </recommendedName>
</protein>
<dbReference type="SUPFAM" id="SSF53756">
    <property type="entry name" value="UDP-Glycosyltransferase/glycogen phosphorylase"/>
    <property type="match status" value="1"/>
</dbReference>
<dbReference type="Pfam" id="PF13524">
    <property type="entry name" value="Glyco_trans_1_2"/>
    <property type="match status" value="1"/>
</dbReference>
<proteinExistence type="predicted"/>
<dbReference type="RefSeq" id="WP_243325476.1">
    <property type="nucleotide sequence ID" value="NZ_JAKZMM010000027.1"/>
</dbReference>
<keyword evidence="3" id="KW-1185">Reference proteome</keyword>
<accession>A0ABT0C2G0</accession>
<evidence type="ECO:0000313" key="2">
    <source>
        <dbReference type="EMBL" id="MCJ2381156.1"/>
    </source>
</evidence>
<dbReference type="Proteomes" id="UP001165444">
    <property type="component" value="Unassembled WGS sequence"/>
</dbReference>
<evidence type="ECO:0000259" key="1">
    <source>
        <dbReference type="Pfam" id="PF13524"/>
    </source>
</evidence>
<reference evidence="2 3" key="1">
    <citation type="submission" date="2022-03" db="EMBL/GenBank/DDBJ databases">
        <title>Parabacteroides sp. nov. isolated from swine feces.</title>
        <authorList>
            <person name="Bak J.E."/>
        </authorList>
    </citation>
    <scope>NUCLEOTIDE SEQUENCE [LARGE SCALE GENOMIC DNA]</scope>
    <source>
        <strain evidence="2 3">AGMB00274</strain>
    </source>
</reference>
<dbReference type="EMBL" id="JAKZMM010000027">
    <property type="protein sequence ID" value="MCJ2381156.1"/>
    <property type="molecule type" value="Genomic_DNA"/>
</dbReference>
<gene>
    <name evidence="2" type="ORF">MUN53_11105</name>
</gene>
<name>A0ABT0C2G0_9BACT</name>
<comment type="caution">
    <text evidence="2">The sequence shown here is derived from an EMBL/GenBank/DDBJ whole genome shotgun (WGS) entry which is preliminary data.</text>
</comment>
<sequence length="418" mass="48831">MINQKVLVISCEAFSDSNSNGRTIKNMLLHIPKLCIAQFYIHGIPDTGFCEHYFRVSDNDALRAFLGKRSRQISTSDSQKIDAKNCLKPKRSYRNLVLRNIVWQSRRWWTKDFDAFLLSFSPDIVLLQAGDSPFMYSIAIQVANFCKAKLVMYNSESYVLKKYMYASTRKNDFWHFLLMNSLQRQYRKFMKRVDYCIYSMEALEEVYQQKFPHKNKSCSLYTVSEFLPVSDKGGEVFSLLYCGNLGVGRDKPLAELAKILYEVDKTAVFDIYGRFTNKESEELVCSNPNVHFHGFVDYKEIPNLMEKASMLVHCENNDRLENLKYAFSTKIADSIASTRPFLVYASREYPFIQYLQKNNCAHIASTPEELKEILKKCIKDKKFRFKYSENAKLTALRNHNKEVNSRKMIEILNNLHHI</sequence>
<feature type="domain" description="Spore protein YkvP/CgeB glycosyl transferase-like" evidence="1">
    <location>
        <begin position="267"/>
        <end position="403"/>
    </location>
</feature>
<evidence type="ECO:0000313" key="3">
    <source>
        <dbReference type="Proteomes" id="UP001165444"/>
    </source>
</evidence>
<dbReference type="InterPro" id="IPR055259">
    <property type="entry name" value="YkvP/CgeB_Glyco_trans-like"/>
</dbReference>
<dbReference type="Gene3D" id="3.40.50.2000">
    <property type="entry name" value="Glycogen Phosphorylase B"/>
    <property type="match status" value="1"/>
</dbReference>
<organism evidence="2 3">
    <name type="scientific">Parabacteroides faecalis</name>
    <dbReference type="NCBI Taxonomy" id="2924040"/>
    <lineage>
        <taxon>Bacteria</taxon>
        <taxon>Pseudomonadati</taxon>
        <taxon>Bacteroidota</taxon>
        <taxon>Bacteroidia</taxon>
        <taxon>Bacteroidales</taxon>
        <taxon>Tannerellaceae</taxon>
        <taxon>Parabacteroides</taxon>
    </lineage>
</organism>